<evidence type="ECO:0000256" key="1">
    <source>
        <dbReference type="SAM" id="MobiDB-lite"/>
    </source>
</evidence>
<protein>
    <submittedName>
        <fullName evidence="2">Uncharacterized protein</fullName>
    </submittedName>
</protein>
<organism evidence="2 3">
    <name type="scientific">Corvus brachyrhynchos</name>
    <name type="common">American crow</name>
    <dbReference type="NCBI Taxonomy" id="85066"/>
    <lineage>
        <taxon>Eukaryota</taxon>
        <taxon>Metazoa</taxon>
        <taxon>Chordata</taxon>
        <taxon>Craniata</taxon>
        <taxon>Vertebrata</taxon>
        <taxon>Euteleostomi</taxon>
        <taxon>Archelosauria</taxon>
        <taxon>Archosauria</taxon>
        <taxon>Dinosauria</taxon>
        <taxon>Saurischia</taxon>
        <taxon>Theropoda</taxon>
        <taxon>Coelurosauria</taxon>
        <taxon>Aves</taxon>
        <taxon>Neognathae</taxon>
        <taxon>Neoaves</taxon>
        <taxon>Telluraves</taxon>
        <taxon>Australaves</taxon>
        <taxon>Passeriformes</taxon>
        <taxon>Corvoidea</taxon>
        <taxon>Corvidae</taxon>
        <taxon>Corvus</taxon>
    </lineage>
</organism>
<proteinExistence type="predicted"/>
<reference evidence="2 3" key="1">
    <citation type="submission" date="2014-04" db="EMBL/GenBank/DDBJ databases">
        <title>Genome evolution of avian class.</title>
        <authorList>
            <person name="Zhang G."/>
            <person name="Li C."/>
        </authorList>
    </citation>
    <scope>NUCLEOTIDE SEQUENCE [LARGE SCALE GENOMIC DNA]</scope>
    <source>
        <strain evidence="2">BGI_N302</strain>
    </source>
</reference>
<feature type="non-terminal residue" evidence="2">
    <location>
        <position position="82"/>
    </location>
</feature>
<sequence length="82" mass="8674">PPTPPLQLEPGWGWEAAGSYRYHGDVPKLSRLLPLGEAELPPSFTFTCSPEHRTKGKPVGIAQGVPQHPSGSSGDTEGPGRC</sequence>
<evidence type="ECO:0000313" key="2">
    <source>
        <dbReference type="EMBL" id="KFO61115.1"/>
    </source>
</evidence>
<name>A0A091FIA6_CORBR</name>
<feature type="non-terminal residue" evidence="2">
    <location>
        <position position="1"/>
    </location>
</feature>
<accession>A0A091FIA6</accession>
<evidence type="ECO:0000313" key="3">
    <source>
        <dbReference type="Proteomes" id="UP000052976"/>
    </source>
</evidence>
<gene>
    <name evidence="2" type="ORF">N302_09450</name>
</gene>
<dbReference type="EMBL" id="KK719050">
    <property type="protein sequence ID" value="KFO61115.1"/>
    <property type="molecule type" value="Genomic_DNA"/>
</dbReference>
<feature type="region of interest" description="Disordered" evidence="1">
    <location>
        <begin position="51"/>
        <end position="82"/>
    </location>
</feature>
<keyword evidence="3" id="KW-1185">Reference proteome</keyword>
<dbReference type="Proteomes" id="UP000052976">
    <property type="component" value="Unassembled WGS sequence"/>
</dbReference>
<dbReference type="AlphaFoldDB" id="A0A091FIA6"/>